<reference evidence="5 6" key="1">
    <citation type="submission" date="2019-06" db="EMBL/GenBank/DDBJ databases">
        <title>A chromosome-scale genome assembly of the European perch, Perca fluviatilis.</title>
        <authorList>
            <person name="Roques C."/>
            <person name="Zahm M."/>
            <person name="Cabau C."/>
            <person name="Klopp C."/>
            <person name="Bouchez O."/>
            <person name="Donnadieu C."/>
            <person name="Kuhl H."/>
            <person name="Gislard M."/>
            <person name="Guendouz S."/>
            <person name="Journot L."/>
            <person name="Haffray P."/>
            <person name="Bestin A."/>
            <person name="Morvezen R."/>
            <person name="Feron R."/>
            <person name="Wen M."/>
            <person name="Jouanno E."/>
            <person name="Herpin A."/>
            <person name="Schartl M."/>
            <person name="Postlethwait J."/>
            <person name="Schaerlinger B."/>
            <person name="Chardard D."/>
            <person name="Lecocq T."/>
            <person name="Poncet C."/>
            <person name="Jaffrelo L."/>
            <person name="Lampietro C."/>
            <person name="Guiguen Y."/>
        </authorList>
    </citation>
    <scope>NUCLEOTIDE SEQUENCE [LARGE SCALE GENOMIC DNA]</scope>
    <source>
        <tissue evidence="5">Blood</tissue>
    </source>
</reference>
<evidence type="ECO:0000313" key="6">
    <source>
        <dbReference type="Proteomes" id="UP000465112"/>
    </source>
</evidence>
<dbReference type="EMBL" id="VHII01000014">
    <property type="protein sequence ID" value="KAF1380883.1"/>
    <property type="molecule type" value="Genomic_DNA"/>
</dbReference>
<evidence type="ECO:0000256" key="1">
    <source>
        <dbReference type="SAM" id="MobiDB-lite"/>
    </source>
</evidence>
<sequence length="308" mass="33882">MARTGVLTLFALPLVGLALGEDISAYLGDSVTLNASEECDKFILIHRLTDDTPVTVANYVDDVWKPHGSYGDRTEHRSSISVRLTRINYNDNGHFEFTCGSRVVTTIQLKVFEIFNISVTEGEQVTLPYHFYTADKPAKPIRWKKDGELVFEQQQPSGEIRYGTGFKGRNVSLSPDWYSNGDLSLTFGRAQPEDEGVYICYTDGQRTRGDRAVRVKITTKRNPDQITCAPQIVPPSQGVPQDNWAIVGKIAVGVFVALILLIPLGWWLKSRCSRPGPGGGRYSDVSTGPPTQANGCSPSDNAQAESPV</sequence>
<dbReference type="InterPro" id="IPR003599">
    <property type="entry name" value="Ig_sub"/>
</dbReference>
<name>A0A6A5EXJ7_PERFL</name>
<dbReference type="InterPro" id="IPR013106">
    <property type="entry name" value="Ig_V-set"/>
</dbReference>
<protein>
    <recommendedName>
        <fullName evidence="4">Ig-like domain-containing protein</fullName>
    </recommendedName>
</protein>
<keyword evidence="2" id="KW-1133">Transmembrane helix</keyword>
<feature type="chain" id="PRO_5025658086" description="Ig-like domain-containing protein" evidence="3">
    <location>
        <begin position="21"/>
        <end position="308"/>
    </location>
</feature>
<accession>A0A6A5EXJ7</accession>
<feature type="transmembrane region" description="Helical" evidence="2">
    <location>
        <begin position="244"/>
        <end position="268"/>
    </location>
</feature>
<keyword evidence="2" id="KW-0472">Membrane</keyword>
<dbReference type="Gene3D" id="2.60.40.10">
    <property type="entry name" value="Immunoglobulins"/>
    <property type="match status" value="2"/>
</dbReference>
<feature type="region of interest" description="Disordered" evidence="1">
    <location>
        <begin position="276"/>
        <end position="308"/>
    </location>
</feature>
<proteinExistence type="predicted"/>
<evidence type="ECO:0000313" key="5">
    <source>
        <dbReference type="EMBL" id="KAF1380883.1"/>
    </source>
</evidence>
<dbReference type="SUPFAM" id="SSF48726">
    <property type="entry name" value="Immunoglobulin"/>
    <property type="match status" value="1"/>
</dbReference>
<dbReference type="AlphaFoldDB" id="A0A6A5EXJ7"/>
<keyword evidence="2" id="KW-0812">Transmembrane</keyword>
<feature type="signal peptide" evidence="3">
    <location>
        <begin position="1"/>
        <end position="20"/>
    </location>
</feature>
<dbReference type="InterPro" id="IPR013783">
    <property type="entry name" value="Ig-like_fold"/>
</dbReference>
<feature type="compositionally biased region" description="Polar residues" evidence="1">
    <location>
        <begin position="284"/>
        <end position="308"/>
    </location>
</feature>
<dbReference type="InterPro" id="IPR036179">
    <property type="entry name" value="Ig-like_dom_sf"/>
</dbReference>
<evidence type="ECO:0000256" key="2">
    <source>
        <dbReference type="SAM" id="Phobius"/>
    </source>
</evidence>
<dbReference type="SMART" id="SM00409">
    <property type="entry name" value="IG"/>
    <property type="match status" value="2"/>
</dbReference>
<comment type="caution">
    <text evidence="5">The sequence shown here is derived from an EMBL/GenBank/DDBJ whole genome shotgun (WGS) entry which is preliminary data.</text>
</comment>
<dbReference type="PROSITE" id="PS50835">
    <property type="entry name" value="IG_LIKE"/>
    <property type="match status" value="1"/>
</dbReference>
<dbReference type="Proteomes" id="UP000465112">
    <property type="component" value="Chromosome 14"/>
</dbReference>
<gene>
    <name evidence="5" type="ORF">PFLUV_G00168660</name>
</gene>
<dbReference type="OrthoDB" id="8836910at2759"/>
<evidence type="ECO:0000259" key="4">
    <source>
        <dbReference type="PROSITE" id="PS50835"/>
    </source>
</evidence>
<keyword evidence="3" id="KW-0732">Signal</keyword>
<dbReference type="InterPro" id="IPR007110">
    <property type="entry name" value="Ig-like_dom"/>
</dbReference>
<evidence type="ECO:0000256" key="3">
    <source>
        <dbReference type="SAM" id="SignalP"/>
    </source>
</evidence>
<dbReference type="Pfam" id="PF07686">
    <property type="entry name" value="V-set"/>
    <property type="match status" value="1"/>
</dbReference>
<organism evidence="5 6">
    <name type="scientific">Perca fluviatilis</name>
    <name type="common">European perch</name>
    <dbReference type="NCBI Taxonomy" id="8168"/>
    <lineage>
        <taxon>Eukaryota</taxon>
        <taxon>Metazoa</taxon>
        <taxon>Chordata</taxon>
        <taxon>Craniata</taxon>
        <taxon>Vertebrata</taxon>
        <taxon>Euteleostomi</taxon>
        <taxon>Actinopterygii</taxon>
        <taxon>Neopterygii</taxon>
        <taxon>Teleostei</taxon>
        <taxon>Neoteleostei</taxon>
        <taxon>Acanthomorphata</taxon>
        <taxon>Eupercaria</taxon>
        <taxon>Perciformes</taxon>
        <taxon>Percoidei</taxon>
        <taxon>Percidae</taxon>
        <taxon>Percinae</taxon>
        <taxon>Perca</taxon>
    </lineage>
</organism>
<keyword evidence="6" id="KW-1185">Reference proteome</keyword>
<feature type="domain" description="Ig-like" evidence="4">
    <location>
        <begin position="101"/>
        <end position="218"/>
    </location>
</feature>